<gene>
    <name evidence="1" type="ORF">A6035_11590</name>
</gene>
<organism evidence="1 2">
    <name type="scientific">Dietzia lutea</name>
    <dbReference type="NCBI Taxonomy" id="546160"/>
    <lineage>
        <taxon>Bacteria</taxon>
        <taxon>Bacillati</taxon>
        <taxon>Actinomycetota</taxon>
        <taxon>Actinomycetes</taxon>
        <taxon>Mycobacteriales</taxon>
        <taxon>Dietziaceae</taxon>
        <taxon>Dietzia</taxon>
    </lineage>
</organism>
<keyword evidence="1" id="KW-0808">Transferase</keyword>
<name>A0A2S1R8W7_9ACTN</name>
<proteinExistence type="predicted"/>
<dbReference type="KEGG" id="dlu:A6035_11590"/>
<dbReference type="OrthoDB" id="9794513at2"/>
<keyword evidence="2" id="KW-1185">Reference proteome</keyword>
<dbReference type="GO" id="GO:0016740">
    <property type="term" value="F:transferase activity"/>
    <property type="evidence" value="ECO:0007669"/>
    <property type="project" value="UniProtKB-KW"/>
</dbReference>
<dbReference type="AlphaFoldDB" id="A0A2S1R8W7"/>
<protein>
    <submittedName>
        <fullName evidence="1">Glycosyl transferase</fullName>
    </submittedName>
</protein>
<sequence length="323" mass="35619">MRILIWHVHGSWTTSFVQGDHEYLVPVLPDRGPDGRGRAQTWDWPASVSELDPGQLREQATGGGIDVVVLQRAHEVDLLREWTGLRAGVDVPAVYVEHDTPREHAVSSRHPMADQDRVPVIHVTRFNRMMWDCGSARTGVVEHGIVDPGRAWTGEDASLAVVVNEPVRRGRIAGTDLVVDLGRQVSLHVYGMGMDELAELAPHLAPTLHENPPQAELHRTLGRHRAYFHPYRWTSLGLALLEAMTLGMPVLALSTTEAPHAVPPEAGLLSNDPDELLARARDWLHDRDAAAAAGAAARDHALRHYGLGRFLADWDTVLQEVTA</sequence>
<dbReference type="Pfam" id="PF13692">
    <property type="entry name" value="Glyco_trans_1_4"/>
    <property type="match status" value="1"/>
</dbReference>
<evidence type="ECO:0000313" key="2">
    <source>
        <dbReference type="Proteomes" id="UP000244928"/>
    </source>
</evidence>
<dbReference type="EMBL" id="CP015449">
    <property type="protein sequence ID" value="AWH92705.1"/>
    <property type="molecule type" value="Genomic_DNA"/>
</dbReference>
<dbReference type="Proteomes" id="UP000244928">
    <property type="component" value="Chromosome"/>
</dbReference>
<dbReference type="SUPFAM" id="SSF53756">
    <property type="entry name" value="UDP-Glycosyltransferase/glycogen phosphorylase"/>
    <property type="match status" value="1"/>
</dbReference>
<evidence type="ECO:0000313" key="1">
    <source>
        <dbReference type="EMBL" id="AWH92705.1"/>
    </source>
</evidence>
<dbReference type="RefSeq" id="WP_108847920.1">
    <property type="nucleotide sequence ID" value="NZ_CP015449.1"/>
</dbReference>
<accession>A0A2S1R8W7</accession>
<dbReference type="Gene3D" id="3.40.50.2000">
    <property type="entry name" value="Glycogen Phosphorylase B"/>
    <property type="match status" value="1"/>
</dbReference>
<reference evidence="1 2" key="1">
    <citation type="submission" date="2016-04" db="EMBL/GenBank/DDBJ databases">
        <title>Complete genome sequence of Dietzia lutea YIM 80766T, a strain isolated from desert soil in Egypt.</title>
        <authorList>
            <person name="Zhao J."/>
            <person name="Hu B."/>
            <person name="Geng S."/>
            <person name="Nie Y."/>
            <person name="Tang Y."/>
        </authorList>
    </citation>
    <scope>NUCLEOTIDE SEQUENCE [LARGE SCALE GENOMIC DNA]</scope>
    <source>
        <strain evidence="1 2">YIM 80766</strain>
    </source>
</reference>